<sequence>MAPKNQSKRGASDDLDYQPLDSQRGASTRPAKRQRRLPSHQSAAEPIARRTRAGRVPVASTSTAQPFNLPEETSTEWSEVPQLTIGTTSDEEVPETPPLSPVRLPRSRQKLATPVVDYDEDLSELDEGDAPSGDEYQDAREEGDESQPSADEPEGSADDAEAIDDKFQGPASKHDDIVVPEDDVENVPLKASEEKSAEILRKVAAPHLKAIQAMVSLDRDCEMIYYVMDYDRNGGSVKTNIDGYERRVITFWSPMVQLQKAYRHVLLDRVCQEVHLTRRSERLRRIGYVHETLKKHLHKDLTNMSVTLDVDRSDLGIVPDEVSVFFGQAFTWTTALGQKRQGSDHEATLIPEMSQIQGIECDPSPDYVVLTDSVVMSKMFGDSHFPQKYASELGCGLVGGLRGNSTYNERCWAHALSQKYPNAIFAMISDWDPYSFDNYLTLRRGAPAFAPENPHLAIPRLIHIGPTYEDLNSNGAILPLDKEDGKTRVKNLLGHTHLPSELKPEVQKMHDQTIRAQADKCRNPIKYAAARLLELRESNTLWPKSGNLGVLHIPVPNHDEDFELDLGAAVPADVVFGQDDESGMMILMANADDRRTILERCGEEFTISKYDADGELTGQIVSTLKLAQQLVGAEREKTVAQRLKVGEEILMDYDATKDRASESFKILRDRAAYFQQLIPPPPGRVVRPLRPGNVWKNGEPGPEFRALGRAALYDAFFFRDIPLKKMKTKLASTRPGRRKAAPPADPVPPPSNVPIKSIFSFKCARCPKEFPDKVAYQEHLKSSVTYLEPAPDPVPRPLTPLDEAGYEPAESTSSLECTVCEETFDSPEARDSHLRTKEGWECVLGLANPRKMNSNTVLYACCMCRGDYDCDGVPGLERHWKMFHSDESKSKYECEDCLRDYKGKVAYHAHISDEVCGETRPNCFFPGCTHKFPNSDAAWLKKYGVDHYRVHTGAITTACPACHKDYRVLEKLEHHLTINKKSRADCGEQAWASCERAYRFPIFSVYLEAARWPWARPGATDTADTDIYSVVETSPLKIKEQRDSACVQAGAIFVDFEMEKYLETTLKSAALDPEDVEFYTSTGVKDFECFAKRAFRSKSTEYAVLVADSRFSKPAIQTRRGRMMVPGTTIQKFFDTCVDQIKQSVDRQVEGLNVPHLLLVGGLGDNGYVRNEFKKHYEPRGTKMILSNELSSKAVAEGAVIWNASCSVISRAPRYSFGIEQRLLYRPLVDDPAGRKPYTTLAGDLRVSGGWSEIVHKGRSIDAGTVYRQKYHYLYSTPTPRSNTFKVQLLSYSGDDKPEWAKDPRAKKLEGFRDVCTLTADLQDAHGAMVTLTRRSGPKGVKGSTYWGLNFSVCIRFSGTELESFLEWKENGVVKTGPVTIVLPEEASLD</sequence>
<feature type="compositionally biased region" description="Acidic residues" evidence="2">
    <location>
        <begin position="117"/>
        <end position="129"/>
    </location>
</feature>
<dbReference type="Proteomes" id="UP000663843">
    <property type="component" value="Unassembled WGS sequence"/>
</dbReference>
<organism evidence="4 5">
    <name type="scientific">Rhizoctonia solani</name>
    <dbReference type="NCBI Taxonomy" id="456999"/>
    <lineage>
        <taxon>Eukaryota</taxon>
        <taxon>Fungi</taxon>
        <taxon>Dikarya</taxon>
        <taxon>Basidiomycota</taxon>
        <taxon>Agaricomycotina</taxon>
        <taxon>Agaricomycetes</taxon>
        <taxon>Cantharellales</taxon>
        <taxon>Ceratobasidiaceae</taxon>
        <taxon>Rhizoctonia</taxon>
    </lineage>
</organism>
<feature type="domain" description="C2H2-type" evidence="3">
    <location>
        <begin position="761"/>
        <end position="791"/>
    </location>
</feature>
<evidence type="ECO:0000256" key="2">
    <source>
        <dbReference type="SAM" id="MobiDB-lite"/>
    </source>
</evidence>
<dbReference type="CDD" id="cd10170">
    <property type="entry name" value="ASKHA_NBD_HSP70"/>
    <property type="match status" value="1"/>
</dbReference>
<dbReference type="PANTHER" id="PTHR14187">
    <property type="entry name" value="ALPHA KINASE/ELONGATION FACTOR 2 KINASE"/>
    <property type="match status" value="1"/>
</dbReference>
<dbReference type="GO" id="GO:0005694">
    <property type="term" value="C:chromosome"/>
    <property type="evidence" value="ECO:0007669"/>
    <property type="project" value="InterPro"/>
</dbReference>
<keyword evidence="1" id="KW-0863">Zinc-finger</keyword>
<dbReference type="GO" id="GO:0008270">
    <property type="term" value="F:zinc ion binding"/>
    <property type="evidence" value="ECO:0007669"/>
    <property type="project" value="UniProtKB-KW"/>
</dbReference>
<dbReference type="Pfam" id="PF21180">
    <property type="entry name" value="TOP6A-Spo11_Toprim"/>
    <property type="match status" value="1"/>
</dbReference>
<feature type="region of interest" description="Disordered" evidence="2">
    <location>
        <begin position="1"/>
        <end position="158"/>
    </location>
</feature>
<evidence type="ECO:0000313" key="4">
    <source>
        <dbReference type="EMBL" id="CAE6372170.1"/>
    </source>
</evidence>
<evidence type="ECO:0000313" key="5">
    <source>
        <dbReference type="Proteomes" id="UP000663843"/>
    </source>
</evidence>
<dbReference type="SUPFAM" id="SSF56726">
    <property type="entry name" value="DNA topoisomerase IV, alpha subunit"/>
    <property type="match status" value="1"/>
</dbReference>
<reference evidence="4" key="1">
    <citation type="submission" date="2021-01" db="EMBL/GenBank/DDBJ databases">
        <authorList>
            <person name="Kaushik A."/>
        </authorList>
    </citation>
    <scope>NUCLEOTIDE SEQUENCE</scope>
    <source>
        <strain evidence="4">AG2-2IIIB</strain>
    </source>
</reference>
<keyword evidence="1" id="KW-0479">Metal-binding</keyword>
<accession>A0A8H2WHD6</accession>
<feature type="region of interest" description="Disordered" evidence="2">
    <location>
        <begin position="730"/>
        <end position="749"/>
    </location>
</feature>
<comment type="caution">
    <text evidence="4">The sequence shown here is derived from an EMBL/GenBank/DDBJ whole genome shotgun (WGS) entry which is preliminary data.</text>
</comment>
<dbReference type="SMART" id="SM00355">
    <property type="entry name" value="ZnF_C2H2"/>
    <property type="match status" value="4"/>
</dbReference>
<dbReference type="EMBL" id="CAJMWT010001017">
    <property type="protein sequence ID" value="CAE6372170.1"/>
    <property type="molecule type" value="Genomic_DNA"/>
</dbReference>
<dbReference type="InterPro" id="IPR013087">
    <property type="entry name" value="Znf_C2H2_type"/>
</dbReference>
<dbReference type="InterPro" id="IPR034136">
    <property type="entry name" value="TOPRIM_Topo6A/Spo11"/>
</dbReference>
<dbReference type="Gene3D" id="3.40.1360.10">
    <property type="match status" value="1"/>
</dbReference>
<proteinExistence type="predicted"/>
<dbReference type="PANTHER" id="PTHR14187:SF5">
    <property type="entry name" value="HEAT SHOCK 70 KDA PROTEIN 12A"/>
    <property type="match status" value="1"/>
</dbReference>
<dbReference type="GO" id="GO:0003677">
    <property type="term" value="F:DNA binding"/>
    <property type="evidence" value="ECO:0007669"/>
    <property type="project" value="InterPro"/>
</dbReference>
<feature type="compositionally biased region" description="Polar residues" evidence="2">
    <location>
        <begin position="59"/>
        <end position="77"/>
    </location>
</feature>
<name>A0A8H2WHD6_9AGAM</name>
<dbReference type="InterPro" id="IPR036078">
    <property type="entry name" value="Spo11/TopoVI_A_sf"/>
</dbReference>
<feature type="compositionally biased region" description="Acidic residues" evidence="2">
    <location>
        <begin position="141"/>
        <end position="158"/>
    </location>
</feature>
<keyword evidence="1" id="KW-0862">Zinc</keyword>
<evidence type="ECO:0000259" key="3">
    <source>
        <dbReference type="PROSITE" id="PS50157"/>
    </source>
</evidence>
<dbReference type="PROSITE" id="PS50157">
    <property type="entry name" value="ZINC_FINGER_C2H2_2"/>
    <property type="match status" value="1"/>
</dbReference>
<gene>
    <name evidence="4" type="ORF">RDB_LOCUS19202</name>
</gene>
<evidence type="ECO:0000256" key="1">
    <source>
        <dbReference type="PROSITE-ProRule" id="PRU00042"/>
    </source>
</evidence>
<protein>
    <recommendedName>
        <fullName evidence="3">C2H2-type domain-containing protein</fullName>
    </recommendedName>
</protein>